<dbReference type="Gene3D" id="3.20.20.150">
    <property type="entry name" value="Divalent-metal-dependent TIM barrel enzymes"/>
    <property type="match status" value="1"/>
</dbReference>
<reference evidence="2" key="1">
    <citation type="submission" date="2018-05" db="EMBL/GenBank/DDBJ databases">
        <authorList>
            <person name="Lanie J.A."/>
            <person name="Ng W.-L."/>
            <person name="Kazmierczak K.M."/>
            <person name="Andrzejewski T.M."/>
            <person name="Davidsen T.M."/>
            <person name="Wayne K.J."/>
            <person name="Tettelin H."/>
            <person name="Glass J.I."/>
            <person name="Rusch D."/>
            <person name="Podicherti R."/>
            <person name="Tsui H.-C.T."/>
            <person name="Winkler M.E."/>
        </authorList>
    </citation>
    <scope>NUCLEOTIDE SEQUENCE</scope>
</reference>
<accession>A0A382K350</accession>
<dbReference type="SUPFAM" id="SSF51658">
    <property type="entry name" value="Xylose isomerase-like"/>
    <property type="match status" value="1"/>
</dbReference>
<dbReference type="InterPro" id="IPR036237">
    <property type="entry name" value="Xyl_isomerase-like_sf"/>
</dbReference>
<evidence type="ECO:0000313" key="2">
    <source>
        <dbReference type="EMBL" id="SVC17497.1"/>
    </source>
</evidence>
<dbReference type="EMBL" id="UINC01077403">
    <property type="protein sequence ID" value="SVC17497.1"/>
    <property type="molecule type" value="Genomic_DNA"/>
</dbReference>
<name>A0A382K350_9ZZZZ</name>
<feature type="non-terminal residue" evidence="2">
    <location>
        <position position="161"/>
    </location>
</feature>
<proteinExistence type="predicted"/>
<dbReference type="AlphaFoldDB" id="A0A382K350"/>
<dbReference type="InterPro" id="IPR013022">
    <property type="entry name" value="Xyl_isomerase-like_TIM-brl"/>
</dbReference>
<protein>
    <recommendedName>
        <fullName evidence="1">Xylose isomerase-like TIM barrel domain-containing protein</fullName>
    </recommendedName>
</protein>
<sequence>MKRREFIQKSGTFGLVGTFSILNAQAVEKDPKPEFRGRIYKSVKYGGRVNLDRLKKLKELGFDGVEGSAPGMDLIGLKKACSEVGLPMHGVVYNKHWKMRLSSPKEEVRDIGRKGLEDAIRESNAVGGSSVLLVPGAVKGKDETHDQVWERSITEIRKVLP</sequence>
<organism evidence="2">
    <name type="scientific">marine metagenome</name>
    <dbReference type="NCBI Taxonomy" id="408172"/>
    <lineage>
        <taxon>unclassified sequences</taxon>
        <taxon>metagenomes</taxon>
        <taxon>ecological metagenomes</taxon>
    </lineage>
</organism>
<evidence type="ECO:0000259" key="1">
    <source>
        <dbReference type="Pfam" id="PF01261"/>
    </source>
</evidence>
<feature type="domain" description="Xylose isomerase-like TIM barrel" evidence="1">
    <location>
        <begin position="55"/>
        <end position="160"/>
    </location>
</feature>
<gene>
    <name evidence="2" type="ORF">METZ01_LOCUS270351</name>
</gene>
<dbReference type="Pfam" id="PF01261">
    <property type="entry name" value="AP_endonuc_2"/>
    <property type="match status" value="1"/>
</dbReference>